<protein>
    <submittedName>
        <fullName evidence="1">Uncharacterized protein</fullName>
    </submittedName>
</protein>
<reference evidence="1 2" key="1">
    <citation type="submission" date="2020-03" db="EMBL/GenBank/DDBJ databases">
        <title>Sphingomonas sp. nov., isolated from fish.</title>
        <authorList>
            <person name="Hyun D.-W."/>
            <person name="Bae J.-W."/>
        </authorList>
    </citation>
    <scope>NUCLEOTIDE SEQUENCE [LARGE SCALE GENOMIC DNA]</scope>
    <source>
        <strain evidence="1 2">HDW15B</strain>
    </source>
</reference>
<dbReference type="EMBL" id="CP049869">
    <property type="protein sequence ID" value="QIK79393.1"/>
    <property type="molecule type" value="Genomic_DNA"/>
</dbReference>
<evidence type="ECO:0000313" key="2">
    <source>
        <dbReference type="Proteomes" id="UP000503222"/>
    </source>
</evidence>
<gene>
    <name evidence="1" type="ORF">G7077_11255</name>
</gene>
<keyword evidence="2" id="KW-1185">Reference proteome</keyword>
<organism evidence="1 2">
    <name type="scientific">Sphingomonas piscis</name>
    <dbReference type="NCBI Taxonomy" id="2714943"/>
    <lineage>
        <taxon>Bacteria</taxon>
        <taxon>Pseudomonadati</taxon>
        <taxon>Pseudomonadota</taxon>
        <taxon>Alphaproteobacteria</taxon>
        <taxon>Sphingomonadales</taxon>
        <taxon>Sphingomonadaceae</taxon>
        <taxon>Sphingomonas</taxon>
    </lineage>
</organism>
<accession>A0A6G7YRM7</accession>
<dbReference type="KEGG" id="spii:G7077_11255"/>
<dbReference type="RefSeq" id="WP_166411781.1">
    <property type="nucleotide sequence ID" value="NZ_CP049869.1"/>
</dbReference>
<sequence>MNDRLALMIGRAILEYGELDQLIYTYISHFFGALQLRDLRNNPEPGELRDRTPAATYAYRLKQLRKLLVEASNNNTRVLSQFDRILTALKEPVRMRAHLAHAQLSVGFDDDIVRVHDWAEVHKLIEGQRKLLEERADQRRHEELWKRHHMIQYTSEQIAQLQPTLRHLRRELNSLLSDALRAA</sequence>
<evidence type="ECO:0000313" key="1">
    <source>
        <dbReference type="EMBL" id="QIK79393.1"/>
    </source>
</evidence>
<name>A0A6G7YRM7_9SPHN</name>
<dbReference type="AlphaFoldDB" id="A0A6G7YRM7"/>
<dbReference type="Proteomes" id="UP000503222">
    <property type="component" value="Chromosome"/>
</dbReference>
<proteinExistence type="predicted"/>